<dbReference type="EMBL" id="CVRI01000038">
    <property type="protein sequence ID" value="CRK94230.1"/>
    <property type="molecule type" value="Genomic_DNA"/>
</dbReference>
<reference evidence="1 2" key="1">
    <citation type="submission" date="2015-04" db="EMBL/GenBank/DDBJ databases">
        <authorList>
            <person name="Syromyatnikov M.Y."/>
            <person name="Popov V.N."/>
        </authorList>
    </citation>
    <scope>NUCLEOTIDE SEQUENCE [LARGE SCALE GENOMIC DNA]</scope>
</reference>
<name>A0A1J1I5M2_9DIPT</name>
<gene>
    <name evidence="1" type="ORF">CLUMA_CG007745</name>
</gene>
<keyword evidence="2" id="KW-1185">Reference proteome</keyword>
<dbReference type="AlphaFoldDB" id="A0A1J1I5M2"/>
<sequence>MERKYYRHNWKIQRFFPSEICEDDKGSEFNFLSLHSQTLPFQNQVIKTSETATHHARYIYNEENFTKSFHVKSFSM</sequence>
<dbReference type="Proteomes" id="UP000183832">
    <property type="component" value="Unassembled WGS sequence"/>
</dbReference>
<evidence type="ECO:0000313" key="1">
    <source>
        <dbReference type="EMBL" id="CRK94230.1"/>
    </source>
</evidence>
<organism evidence="1 2">
    <name type="scientific">Clunio marinus</name>
    <dbReference type="NCBI Taxonomy" id="568069"/>
    <lineage>
        <taxon>Eukaryota</taxon>
        <taxon>Metazoa</taxon>
        <taxon>Ecdysozoa</taxon>
        <taxon>Arthropoda</taxon>
        <taxon>Hexapoda</taxon>
        <taxon>Insecta</taxon>
        <taxon>Pterygota</taxon>
        <taxon>Neoptera</taxon>
        <taxon>Endopterygota</taxon>
        <taxon>Diptera</taxon>
        <taxon>Nematocera</taxon>
        <taxon>Chironomoidea</taxon>
        <taxon>Chironomidae</taxon>
        <taxon>Clunio</taxon>
    </lineage>
</organism>
<accession>A0A1J1I5M2</accession>
<proteinExistence type="predicted"/>
<protein>
    <submittedName>
        <fullName evidence="1">CLUMA_CG007745, isoform A</fullName>
    </submittedName>
</protein>
<evidence type="ECO:0000313" key="2">
    <source>
        <dbReference type="Proteomes" id="UP000183832"/>
    </source>
</evidence>